<name>A0A2T0QZA4_9ACTN</name>
<dbReference type="Pfam" id="PF00990">
    <property type="entry name" value="GGDEF"/>
    <property type="match status" value="1"/>
</dbReference>
<feature type="transmembrane region" description="Helical" evidence="1">
    <location>
        <begin position="18"/>
        <end position="36"/>
    </location>
</feature>
<feature type="transmembrane region" description="Helical" evidence="1">
    <location>
        <begin position="202"/>
        <end position="220"/>
    </location>
</feature>
<feature type="transmembrane region" description="Helical" evidence="1">
    <location>
        <begin position="42"/>
        <end position="61"/>
    </location>
</feature>
<keyword evidence="1" id="KW-0812">Transmembrane</keyword>
<feature type="transmembrane region" description="Helical" evidence="1">
    <location>
        <begin position="73"/>
        <end position="92"/>
    </location>
</feature>
<dbReference type="AlphaFoldDB" id="A0A2T0QZA4"/>
<dbReference type="CDD" id="cd01949">
    <property type="entry name" value="GGDEF"/>
    <property type="match status" value="1"/>
</dbReference>
<gene>
    <name evidence="3" type="ORF">CLV37_112133</name>
</gene>
<dbReference type="InterPro" id="IPR029787">
    <property type="entry name" value="Nucleotide_cyclase"/>
</dbReference>
<dbReference type="PANTHER" id="PTHR45138">
    <property type="entry name" value="REGULATORY COMPONENTS OF SENSORY TRANSDUCTION SYSTEM"/>
    <property type="match status" value="1"/>
</dbReference>
<dbReference type="GO" id="GO:0043709">
    <property type="term" value="P:cell adhesion involved in single-species biofilm formation"/>
    <property type="evidence" value="ECO:0007669"/>
    <property type="project" value="TreeGrafter"/>
</dbReference>
<sequence length="494" mass="51509">MGGDDTPDMALRHDGARAYRVHLVVAAVVVPAYVALPNGPARAVLNSLLGLAFAALIAVGVRRNRPRAAGAWWLLAAGVLAWVLGDITYNVLDHVLHVSPFPSVADVFYLAAYPLLAAGLLLLARRRTAGGDRDGVVDSAIVTVGAGLLSWVFLMQPSLADSTVPVFNRVVATSYPVGDVLLLAVVARLLTTAGRRSPSFRWLAVGIVLMLASDSAYQVVSLSGTYHGGLLNLGWSWSYAALAAAALHPSMRGLADAAPSAATFTRVRLVALTCASLLSPGTLLLQSALGWEVEPWSVGASSIALFLLVVLRMNGLLKQVQTQAQQLTALARTDGLTGIANRRSGDAELGRLVDRCALDGVPLAVAILDLDHFKRFNDSFGHPAGDELLVQAARAWTERLEDSPAFLARWGGEEFLVATTGLGAGAAADLVRALLGATPLGQTFSAGVAQWDGAESVTALVGRADAALYAAKAAGRNRVEVAAGGTSGVVPVQR</sequence>
<feature type="transmembrane region" description="Helical" evidence="1">
    <location>
        <begin position="226"/>
        <end position="248"/>
    </location>
</feature>
<evidence type="ECO:0000259" key="2">
    <source>
        <dbReference type="PROSITE" id="PS50887"/>
    </source>
</evidence>
<feature type="domain" description="GGDEF" evidence="2">
    <location>
        <begin position="361"/>
        <end position="484"/>
    </location>
</feature>
<feature type="transmembrane region" description="Helical" evidence="1">
    <location>
        <begin position="136"/>
        <end position="154"/>
    </location>
</feature>
<dbReference type="GO" id="GO:1902201">
    <property type="term" value="P:negative regulation of bacterial-type flagellum-dependent cell motility"/>
    <property type="evidence" value="ECO:0007669"/>
    <property type="project" value="TreeGrafter"/>
</dbReference>
<dbReference type="InterPro" id="IPR043128">
    <property type="entry name" value="Rev_trsase/Diguanyl_cyclase"/>
</dbReference>
<evidence type="ECO:0000313" key="3">
    <source>
        <dbReference type="EMBL" id="PRY11834.1"/>
    </source>
</evidence>
<dbReference type="PROSITE" id="PS50887">
    <property type="entry name" value="GGDEF"/>
    <property type="match status" value="1"/>
</dbReference>
<feature type="transmembrane region" description="Helical" evidence="1">
    <location>
        <begin position="295"/>
        <end position="311"/>
    </location>
</feature>
<feature type="transmembrane region" description="Helical" evidence="1">
    <location>
        <begin position="107"/>
        <end position="124"/>
    </location>
</feature>
<protein>
    <submittedName>
        <fullName evidence="3">Diguanylate cyclase (GGDEF)-like protein</fullName>
    </submittedName>
</protein>
<feature type="transmembrane region" description="Helical" evidence="1">
    <location>
        <begin position="166"/>
        <end position="190"/>
    </location>
</feature>
<dbReference type="NCBIfam" id="TIGR00254">
    <property type="entry name" value="GGDEF"/>
    <property type="match status" value="1"/>
</dbReference>
<comment type="caution">
    <text evidence="3">The sequence shown here is derived from an EMBL/GenBank/DDBJ whole genome shotgun (WGS) entry which is preliminary data.</text>
</comment>
<keyword evidence="1" id="KW-0472">Membrane</keyword>
<dbReference type="Proteomes" id="UP000238083">
    <property type="component" value="Unassembled WGS sequence"/>
</dbReference>
<feature type="transmembrane region" description="Helical" evidence="1">
    <location>
        <begin position="269"/>
        <end position="289"/>
    </location>
</feature>
<keyword evidence="1" id="KW-1133">Transmembrane helix</keyword>
<dbReference type="GO" id="GO:0052621">
    <property type="term" value="F:diguanylate cyclase activity"/>
    <property type="evidence" value="ECO:0007669"/>
    <property type="project" value="TreeGrafter"/>
</dbReference>
<proteinExistence type="predicted"/>
<dbReference type="InterPro" id="IPR000160">
    <property type="entry name" value="GGDEF_dom"/>
</dbReference>
<accession>A0A2T0QZA4</accession>
<dbReference type="EMBL" id="PVZF01000012">
    <property type="protein sequence ID" value="PRY11834.1"/>
    <property type="molecule type" value="Genomic_DNA"/>
</dbReference>
<dbReference type="SUPFAM" id="SSF55073">
    <property type="entry name" value="Nucleotide cyclase"/>
    <property type="match status" value="1"/>
</dbReference>
<dbReference type="Gene3D" id="3.30.70.270">
    <property type="match status" value="1"/>
</dbReference>
<reference evidence="3 4" key="1">
    <citation type="submission" date="2018-03" db="EMBL/GenBank/DDBJ databases">
        <title>Genomic Encyclopedia of Archaeal and Bacterial Type Strains, Phase II (KMG-II): from individual species to whole genera.</title>
        <authorList>
            <person name="Goeker M."/>
        </authorList>
    </citation>
    <scope>NUCLEOTIDE SEQUENCE [LARGE SCALE GENOMIC DNA]</scope>
    <source>
        <strain evidence="3 4">DSM 19711</strain>
    </source>
</reference>
<keyword evidence="4" id="KW-1185">Reference proteome</keyword>
<organism evidence="3 4">
    <name type="scientific">Kineococcus rhizosphaerae</name>
    <dbReference type="NCBI Taxonomy" id="559628"/>
    <lineage>
        <taxon>Bacteria</taxon>
        <taxon>Bacillati</taxon>
        <taxon>Actinomycetota</taxon>
        <taxon>Actinomycetes</taxon>
        <taxon>Kineosporiales</taxon>
        <taxon>Kineosporiaceae</taxon>
        <taxon>Kineococcus</taxon>
    </lineage>
</organism>
<dbReference type="InterPro" id="IPR050469">
    <property type="entry name" value="Diguanylate_Cyclase"/>
</dbReference>
<dbReference type="SMART" id="SM00267">
    <property type="entry name" value="GGDEF"/>
    <property type="match status" value="1"/>
</dbReference>
<dbReference type="GO" id="GO:0005886">
    <property type="term" value="C:plasma membrane"/>
    <property type="evidence" value="ECO:0007669"/>
    <property type="project" value="TreeGrafter"/>
</dbReference>
<evidence type="ECO:0000313" key="4">
    <source>
        <dbReference type="Proteomes" id="UP000238083"/>
    </source>
</evidence>
<dbReference type="PANTHER" id="PTHR45138:SF9">
    <property type="entry name" value="DIGUANYLATE CYCLASE DGCM-RELATED"/>
    <property type="match status" value="1"/>
</dbReference>
<evidence type="ECO:0000256" key="1">
    <source>
        <dbReference type="SAM" id="Phobius"/>
    </source>
</evidence>